<accession>A0ABP9TNT5</accession>
<comment type="subcellular location">
    <subcellularLocation>
        <location evidence="1">Membrane</location>
    </subcellularLocation>
</comment>
<comment type="similarity">
    <text evidence="2">Belongs to the transpeptidase family.</text>
</comment>
<dbReference type="Pfam" id="PF03717">
    <property type="entry name" value="PBP_dimer"/>
    <property type="match status" value="1"/>
</dbReference>
<proteinExistence type="inferred from homology"/>
<sequence length="610" mass="65884">MSKESPTTAGTIKLRLRMVVAISLVLLMLTGGRLLFVQSLNAKAVAAVAVDNRTRVQETQPKRGQILDTRGTILATSVDRYDLVIDQRKVEADKPIVRKKPTGGATRETVSIESAVEELAGILDQDVNTVRTAVVGDPGANKNAYSIVAKGVTPEVRNAVMELRIPTLTGQLRSERLYPNGVVAGPLLGFVMNSKDQQSHQGAEGLELSQDKRLRGTAGKRTFEIGADGVRIPVAEMTEVPAIDGQDIKLTTDGDIQFIAQEEALKKQKQFNAEWVSVVVEEVKTGRLIAIGDSNQLDPNDPSATEARFRTSASITDAFEPGSTGKVPTFAAALEEGVVKPTDAFKVPHAYTINKEIINDSLKHPTYDMTVAGIFARSYNTGTVMVGNKMSNETRYKYMRKLGLGKAIDIGLSGASQGILAPPETWERRQQYATMFGQAYTQTALHTAQITQAIANGGVRIDPTLIDSYINPDGSIEKPPAPKTERVVSKKTSKEMLRMMETVVLEGTGTKMAVSGYRVGGKSGTGQAAGPSGGYDGYTSSFAGVAPLDDPQISVVVTMYRPKGDWKSWSVGDTFSEVMSKTLNAYNVPPSNSKPKDYDVFIGSEQKKSW</sequence>
<feature type="domain" description="Penicillin-binding protein transpeptidase" evidence="4">
    <location>
        <begin position="277"/>
        <end position="579"/>
    </location>
</feature>
<keyword evidence="3" id="KW-0472">Membrane</keyword>
<comment type="caution">
    <text evidence="6">The sequence shown here is derived from an EMBL/GenBank/DDBJ whole genome shotgun (WGS) entry which is preliminary data.</text>
</comment>
<dbReference type="PANTHER" id="PTHR30627">
    <property type="entry name" value="PEPTIDOGLYCAN D,D-TRANSPEPTIDASE"/>
    <property type="match status" value="1"/>
</dbReference>
<dbReference type="Gene3D" id="3.40.710.10">
    <property type="entry name" value="DD-peptidase/beta-lactamase superfamily"/>
    <property type="match status" value="1"/>
</dbReference>
<dbReference type="Proteomes" id="UP001501257">
    <property type="component" value="Unassembled WGS sequence"/>
</dbReference>
<dbReference type="InterPro" id="IPR050515">
    <property type="entry name" value="Beta-lactam/transpept"/>
</dbReference>
<organism evidence="6 7">
    <name type="scientific">Paeniglutamicibacter antarcticus</name>
    <dbReference type="NCBI Taxonomy" id="494023"/>
    <lineage>
        <taxon>Bacteria</taxon>
        <taxon>Bacillati</taxon>
        <taxon>Actinomycetota</taxon>
        <taxon>Actinomycetes</taxon>
        <taxon>Micrococcales</taxon>
        <taxon>Micrococcaceae</taxon>
        <taxon>Paeniglutamicibacter</taxon>
    </lineage>
</organism>
<dbReference type="Gene3D" id="3.90.1310.10">
    <property type="entry name" value="Penicillin-binding protein 2a (Domain 2)"/>
    <property type="match status" value="1"/>
</dbReference>
<gene>
    <name evidence="6" type="ORF">GCM10025778_19310</name>
</gene>
<evidence type="ECO:0000256" key="2">
    <source>
        <dbReference type="ARBA" id="ARBA00007171"/>
    </source>
</evidence>
<dbReference type="Gene3D" id="3.30.450.330">
    <property type="match status" value="1"/>
</dbReference>
<dbReference type="SUPFAM" id="SSF56601">
    <property type="entry name" value="beta-lactamase/transpeptidase-like"/>
    <property type="match status" value="1"/>
</dbReference>
<dbReference type="PANTHER" id="PTHR30627:SF1">
    <property type="entry name" value="PEPTIDOGLYCAN D,D-TRANSPEPTIDASE FTSI"/>
    <property type="match status" value="1"/>
</dbReference>
<evidence type="ECO:0000256" key="3">
    <source>
        <dbReference type="ARBA" id="ARBA00023136"/>
    </source>
</evidence>
<dbReference type="InterPro" id="IPR012338">
    <property type="entry name" value="Beta-lactam/transpept-like"/>
</dbReference>
<dbReference type="RefSeq" id="WP_210101191.1">
    <property type="nucleotide sequence ID" value="NZ_BAABLK010000028.1"/>
</dbReference>
<protein>
    <submittedName>
        <fullName evidence="6">Penicillin-binding protein 2</fullName>
    </submittedName>
</protein>
<dbReference type="InterPro" id="IPR005311">
    <property type="entry name" value="PBP_dimer"/>
</dbReference>
<dbReference type="SUPFAM" id="SSF56519">
    <property type="entry name" value="Penicillin binding protein dimerisation domain"/>
    <property type="match status" value="1"/>
</dbReference>
<name>A0ABP9TNT5_9MICC</name>
<evidence type="ECO:0000313" key="7">
    <source>
        <dbReference type="Proteomes" id="UP001501257"/>
    </source>
</evidence>
<feature type="domain" description="Penicillin-binding protein dimerisation" evidence="5">
    <location>
        <begin position="59"/>
        <end position="232"/>
    </location>
</feature>
<evidence type="ECO:0000256" key="1">
    <source>
        <dbReference type="ARBA" id="ARBA00004370"/>
    </source>
</evidence>
<reference evidence="7" key="1">
    <citation type="journal article" date="2019" name="Int. J. Syst. Evol. Microbiol.">
        <title>The Global Catalogue of Microorganisms (GCM) 10K type strain sequencing project: providing services to taxonomists for standard genome sequencing and annotation.</title>
        <authorList>
            <consortium name="The Broad Institute Genomics Platform"/>
            <consortium name="The Broad Institute Genome Sequencing Center for Infectious Disease"/>
            <person name="Wu L."/>
            <person name="Ma J."/>
        </authorList>
    </citation>
    <scope>NUCLEOTIDE SEQUENCE [LARGE SCALE GENOMIC DNA]</scope>
    <source>
        <strain evidence="7">JCM 18952</strain>
    </source>
</reference>
<dbReference type="Pfam" id="PF00905">
    <property type="entry name" value="Transpeptidase"/>
    <property type="match status" value="1"/>
</dbReference>
<dbReference type="EMBL" id="BAABLK010000028">
    <property type="protein sequence ID" value="GAA5227398.1"/>
    <property type="molecule type" value="Genomic_DNA"/>
</dbReference>
<keyword evidence="7" id="KW-1185">Reference proteome</keyword>
<evidence type="ECO:0000259" key="5">
    <source>
        <dbReference type="Pfam" id="PF03717"/>
    </source>
</evidence>
<evidence type="ECO:0000313" key="6">
    <source>
        <dbReference type="EMBL" id="GAA5227398.1"/>
    </source>
</evidence>
<dbReference type="InterPro" id="IPR001460">
    <property type="entry name" value="PCN-bd_Tpept"/>
</dbReference>
<evidence type="ECO:0000259" key="4">
    <source>
        <dbReference type="Pfam" id="PF00905"/>
    </source>
</evidence>
<dbReference type="InterPro" id="IPR036138">
    <property type="entry name" value="PBP_dimer_sf"/>
</dbReference>